<proteinExistence type="predicted"/>
<dbReference type="AlphaFoldDB" id="A0A6D2KW87"/>
<dbReference type="Proteomes" id="UP000467841">
    <property type="component" value="Unassembled WGS sequence"/>
</dbReference>
<comment type="caution">
    <text evidence="1">The sequence shown here is derived from an EMBL/GenBank/DDBJ whole genome shotgun (WGS) entry which is preliminary data.</text>
</comment>
<protein>
    <submittedName>
        <fullName evidence="1">Uncharacterized protein</fullName>
    </submittedName>
</protein>
<organism evidence="1 2">
    <name type="scientific">Microthlaspi erraticum</name>
    <dbReference type="NCBI Taxonomy" id="1685480"/>
    <lineage>
        <taxon>Eukaryota</taxon>
        <taxon>Viridiplantae</taxon>
        <taxon>Streptophyta</taxon>
        <taxon>Embryophyta</taxon>
        <taxon>Tracheophyta</taxon>
        <taxon>Spermatophyta</taxon>
        <taxon>Magnoliopsida</taxon>
        <taxon>eudicotyledons</taxon>
        <taxon>Gunneridae</taxon>
        <taxon>Pentapetalae</taxon>
        <taxon>rosids</taxon>
        <taxon>malvids</taxon>
        <taxon>Brassicales</taxon>
        <taxon>Brassicaceae</taxon>
        <taxon>Coluteocarpeae</taxon>
        <taxon>Microthlaspi</taxon>
    </lineage>
</organism>
<evidence type="ECO:0000313" key="1">
    <source>
        <dbReference type="EMBL" id="CAA7056683.1"/>
    </source>
</evidence>
<dbReference type="EMBL" id="CACVBM020001651">
    <property type="protein sequence ID" value="CAA7056683.1"/>
    <property type="molecule type" value="Genomic_DNA"/>
</dbReference>
<evidence type="ECO:0000313" key="2">
    <source>
        <dbReference type="Proteomes" id="UP000467841"/>
    </source>
</evidence>
<gene>
    <name evidence="1" type="ORF">MERR_LOCUS43919</name>
</gene>
<keyword evidence="2" id="KW-1185">Reference proteome</keyword>
<reference evidence="1" key="1">
    <citation type="submission" date="2020-01" db="EMBL/GenBank/DDBJ databases">
        <authorList>
            <person name="Mishra B."/>
        </authorList>
    </citation>
    <scope>NUCLEOTIDE SEQUENCE [LARGE SCALE GENOMIC DNA]</scope>
</reference>
<name>A0A6D2KW87_9BRAS</name>
<sequence>MEELIDDRRRENVFLISNQKLHALISSLCRLQAAKVLYLSSIDEPPNPTRLCLGDYSKSPKEYFLSLFFSKNRKYPFCLDNSKSPHPAQLPPLLDSSLTATSSHPAQHQSFSSVKLHLAPLHVRPYVLMHFLTDSRSASNQLHLHVYGSICVISRRSY</sequence>
<accession>A0A6D2KW87</accession>